<accession>A0ABQ3DYT8</accession>
<comment type="caution">
    <text evidence="2">The sequence shown here is derived from an EMBL/GenBank/DDBJ whole genome shotgun (WGS) entry which is preliminary data.</text>
</comment>
<name>A0ABQ3DYT8_9ACTN</name>
<feature type="region of interest" description="Disordered" evidence="1">
    <location>
        <begin position="54"/>
        <end position="73"/>
    </location>
</feature>
<sequence length="73" mass="7313">MPSPVRCAGGRAAEAEDVIWIIGIGTGPGGCPAPDVLMGVFRPLDRCGARTASVHRATPDGGDAGALRPFSPG</sequence>
<keyword evidence="3" id="KW-1185">Reference proteome</keyword>
<proteinExistence type="predicted"/>
<protein>
    <submittedName>
        <fullName evidence="2">Uncharacterized protein</fullName>
    </submittedName>
</protein>
<organism evidence="2 3">
    <name type="scientific">Streptomyces chryseus</name>
    <dbReference type="NCBI Taxonomy" id="68186"/>
    <lineage>
        <taxon>Bacteria</taxon>
        <taxon>Bacillati</taxon>
        <taxon>Actinomycetota</taxon>
        <taxon>Actinomycetes</taxon>
        <taxon>Kitasatosporales</taxon>
        <taxon>Streptomycetaceae</taxon>
        <taxon>Streptomyces</taxon>
    </lineage>
</organism>
<evidence type="ECO:0000313" key="2">
    <source>
        <dbReference type="EMBL" id="GHB20085.1"/>
    </source>
</evidence>
<dbReference type="EMBL" id="BMVO01000020">
    <property type="protein sequence ID" value="GHB20085.1"/>
    <property type="molecule type" value="Genomic_DNA"/>
</dbReference>
<gene>
    <name evidence="2" type="ORF">GCM10010346_49830</name>
</gene>
<dbReference type="Proteomes" id="UP000599437">
    <property type="component" value="Unassembled WGS sequence"/>
</dbReference>
<evidence type="ECO:0000256" key="1">
    <source>
        <dbReference type="SAM" id="MobiDB-lite"/>
    </source>
</evidence>
<evidence type="ECO:0000313" key="3">
    <source>
        <dbReference type="Proteomes" id="UP000599437"/>
    </source>
</evidence>
<reference evidence="3" key="1">
    <citation type="journal article" date="2019" name="Int. J. Syst. Evol. Microbiol.">
        <title>The Global Catalogue of Microorganisms (GCM) 10K type strain sequencing project: providing services to taxonomists for standard genome sequencing and annotation.</title>
        <authorList>
            <consortium name="The Broad Institute Genomics Platform"/>
            <consortium name="The Broad Institute Genome Sequencing Center for Infectious Disease"/>
            <person name="Wu L."/>
            <person name="Ma J."/>
        </authorList>
    </citation>
    <scope>NUCLEOTIDE SEQUENCE [LARGE SCALE GENOMIC DNA]</scope>
    <source>
        <strain evidence="3">JCM 4737</strain>
    </source>
</reference>